<dbReference type="EMBL" id="BMVP01000012">
    <property type="protein sequence ID" value="GHB73862.1"/>
    <property type="molecule type" value="Genomic_DNA"/>
</dbReference>
<dbReference type="PANTHER" id="PTHR43441">
    <property type="entry name" value="RIBOSOMAL-PROTEIN-SERINE ACETYLTRANSFERASE"/>
    <property type="match status" value="1"/>
</dbReference>
<dbReference type="InterPro" id="IPR000182">
    <property type="entry name" value="GNAT_dom"/>
</dbReference>
<keyword evidence="3" id="KW-1185">Reference proteome</keyword>
<dbReference type="InterPro" id="IPR016181">
    <property type="entry name" value="Acyl_CoA_acyltransferase"/>
</dbReference>
<comment type="caution">
    <text evidence="2">The sequence shown here is derived from an EMBL/GenBank/DDBJ whole genome shotgun (WGS) entry which is preliminary data.</text>
</comment>
<dbReference type="Pfam" id="PF13302">
    <property type="entry name" value="Acetyltransf_3"/>
    <property type="match status" value="1"/>
</dbReference>
<sequence length="174" mass="18446">MEDPSTEPSTDTIRTPRLLLCPLDPAGAARIITGRPGPAERWGPGYPDDGDRAGAERFLRVVAEQGDPAPFGAYEIQLRADGQTVGGAGFHGPADARGRVTVGYGLIPAARGHGYAAEALRGLLEHARRHGARGVDGDTDLANSASQRVMAAAGMRCVREDGRLRYYAVSWPAR</sequence>
<gene>
    <name evidence="2" type="ORF">GCM10010347_50100</name>
</gene>
<organism evidence="2 3">
    <name type="scientific">Streptomyces cirratus</name>
    <dbReference type="NCBI Taxonomy" id="68187"/>
    <lineage>
        <taxon>Bacteria</taxon>
        <taxon>Bacillati</taxon>
        <taxon>Actinomycetota</taxon>
        <taxon>Actinomycetes</taxon>
        <taxon>Kitasatosporales</taxon>
        <taxon>Streptomycetaceae</taxon>
        <taxon>Streptomyces</taxon>
    </lineage>
</organism>
<reference evidence="3" key="1">
    <citation type="journal article" date="2019" name="Int. J. Syst. Evol. Microbiol.">
        <title>The Global Catalogue of Microorganisms (GCM) 10K type strain sequencing project: providing services to taxonomists for standard genome sequencing and annotation.</title>
        <authorList>
            <consortium name="The Broad Institute Genomics Platform"/>
            <consortium name="The Broad Institute Genome Sequencing Center for Infectious Disease"/>
            <person name="Wu L."/>
            <person name="Ma J."/>
        </authorList>
    </citation>
    <scope>NUCLEOTIDE SEQUENCE [LARGE SCALE GENOMIC DNA]</scope>
    <source>
        <strain evidence="3">JCM 4738</strain>
    </source>
</reference>
<proteinExistence type="predicted"/>
<accession>A0ABQ3EYA9</accession>
<name>A0ABQ3EYA9_9ACTN</name>
<dbReference type="SUPFAM" id="SSF55729">
    <property type="entry name" value="Acyl-CoA N-acyltransferases (Nat)"/>
    <property type="match status" value="1"/>
</dbReference>
<dbReference type="InterPro" id="IPR051908">
    <property type="entry name" value="Ribosomal_N-acetyltransferase"/>
</dbReference>
<feature type="domain" description="N-acetyltransferase" evidence="1">
    <location>
        <begin position="29"/>
        <end position="172"/>
    </location>
</feature>
<dbReference type="PROSITE" id="PS51186">
    <property type="entry name" value="GNAT"/>
    <property type="match status" value="1"/>
</dbReference>
<dbReference type="RefSeq" id="WP_190186482.1">
    <property type="nucleotide sequence ID" value="NZ_BMVP01000012.1"/>
</dbReference>
<dbReference type="CDD" id="cd04301">
    <property type="entry name" value="NAT_SF"/>
    <property type="match status" value="1"/>
</dbReference>
<evidence type="ECO:0000313" key="2">
    <source>
        <dbReference type="EMBL" id="GHB73862.1"/>
    </source>
</evidence>
<dbReference type="Gene3D" id="3.40.630.30">
    <property type="match status" value="1"/>
</dbReference>
<evidence type="ECO:0000259" key="1">
    <source>
        <dbReference type="PROSITE" id="PS51186"/>
    </source>
</evidence>
<dbReference type="Proteomes" id="UP000642673">
    <property type="component" value="Unassembled WGS sequence"/>
</dbReference>
<protein>
    <recommendedName>
        <fullName evidence="1">N-acetyltransferase domain-containing protein</fullName>
    </recommendedName>
</protein>
<dbReference type="PANTHER" id="PTHR43441:SF6">
    <property type="entry name" value="N-ACETYLTRANSFERASE DOMAIN-CONTAINING PROTEIN"/>
    <property type="match status" value="1"/>
</dbReference>
<evidence type="ECO:0000313" key="3">
    <source>
        <dbReference type="Proteomes" id="UP000642673"/>
    </source>
</evidence>